<evidence type="ECO:0000313" key="1">
    <source>
        <dbReference type="EMBL" id="RRT74751.1"/>
    </source>
</evidence>
<name>A0A427AF04_ENSVE</name>
<proteinExistence type="predicted"/>
<organism evidence="1 2">
    <name type="scientific">Ensete ventricosum</name>
    <name type="common">Abyssinian banana</name>
    <name type="synonym">Musa ensete</name>
    <dbReference type="NCBI Taxonomy" id="4639"/>
    <lineage>
        <taxon>Eukaryota</taxon>
        <taxon>Viridiplantae</taxon>
        <taxon>Streptophyta</taxon>
        <taxon>Embryophyta</taxon>
        <taxon>Tracheophyta</taxon>
        <taxon>Spermatophyta</taxon>
        <taxon>Magnoliopsida</taxon>
        <taxon>Liliopsida</taxon>
        <taxon>Zingiberales</taxon>
        <taxon>Musaceae</taxon>
        <taxon>Ensete</taxon>
    </lineage>
</organism>
<dbReference type="EMBL" id="AMZH03002683">
    <property type="protein sequence ID" value="RRT74751.1"/>
    <property type="molecule type" value="Genomic_DNA"/>
</dbReference>
<evidence type="ECO:0000313" key="2">
    <source>
        <dbReference type="Proteomes" id="UP000287651"/>
    </source>
</evidence>
<dbReference type="AlphaFoldDB" id="A0A427AF04"/>
<sequence>DSARISKRTARKEINKGFFLIHSRFGLIRPTILLGELNLAINAIKCFSYAVCFCVS</sequence>
<protein>
    <submittedName>
        <fullName evidence="1">Uncharacterized protein</fullName>
    </submittedName>
</protein>
<dbReference type="Proteomes" id="UP000287651">
    <property type="component" value="Unassembled WGS sequence"/>
</dbReference>
<accession>A0A427AF04</accession>
<feature type="non-terminal residue" evidence="1">
    <location>
        <position position="1"/>
    </location>
</feature>
<reference evidence="1 2" key="1">
    <citation type="journal article" date="2014" name="Agronomy (Basel)">
        <title>A Draft Genome Sequence for Ensete ventricosum, the Drought-Tolerant Tree Against Hunger.</title>
        <authorList>
            <person name="Harrison J."/>
            <person name="Moore K.A."/>
            <person name="Paszkiewicz K."/>
            <person name="Jones T."/>
            <person name="Grant M."/>
            <person name="Ambacheew D."/>
            <person name="Muzemil S."/>
            <person name="Studholme D.J."/>
        </authorList>
    </citation>
    <scope>NUCLEOTIDE SEQUENCE [LARGE SCALE GENOMIC DNA]</scope>
</reference>
<gene>
    <name evidence="1" type="ORF">B296_00019422</name>
</gene>
<comment type="caution">
    <text evidence="1">The sequence shown here is derived from an EMBL/GenBank/DDBJ whole genome shotgun (WGS) entry which is preliminary data.</text>
</comment>